<evidence type="ECO:0000313" key="1">
    <source>
        <dbReference type="EMBL" id="CAH4033207.1"/>
    </source>
</evidence>
<reference evidence="1" key="1">
    <citation type="submission" date="2022-05" db="EMBL/GenBank/DDBJ databases">
        <authorList>
            <person name="Okamura Y."/>
        </authorList>
    </citation>
    <scope>NUCLEOTIDE SEQUENCE</scope>
</reference>
<comment type="caution">
    <text evidence="1">The sequence shown here is derived from an EMBL/GenBank/DDBJ whole genome shotgun (WGS) entry which is preliminary data.</text>
</comment>
<accession>A0A9P0XFY5</accession>
<gene>
    <name evidence="1" type="ORF">PIBRA_LOCUS9522</name>
</gene>
<dbReference type="Proteomes" id="UP001152562">
    <property type="component" value="Unassembled WGS sequence"/>
</dbReference>
<dbReference type="AlphaFoldDB" id="A0A9P0XFY5"/>
<name>A0A9P0XFY5_PIEBR</name>
<evidence type="ECO:0000313" key="2">
    <source>
        <dbReference type="Proteomes" id="UP001152562"/>
    </source>
</evidence>
<dbReference type="EMBL" id="CALOZG010000029">
    <property type="protein sequence ID" value="CAH4033207.1"/>
    <property type="molecule type" value="Genomic_DNA"/>
</dbReference>
<protein>
    <submittedName>
        <fullName evidence="1">Uncharacterized protein</fullName>
    </submittedName>
</protein>
<keyword evidence="2" id="KW-1185">Reference proteome</keyword>
<organism evidence="1 2">
    <name type="scientific">Pieris brassicae</name>
    <name type="common">White butterfly</name>
    <name type="synonym">Large white butterfly</name>
    <dbReference type="NCBI Taxonomy" id="7116"/>
    <lineage>
        <taxon>Eukaryota</taxon>
        <taxon>Metazoa</taxon>
        <taxon>Ecdysozoa</taxon>
        <taxon>Arthropoda</taxon>
        <taxon>Hexapoda</taxon>
        <taxon>Insecta</taxon>
        <taxon>Pterygota</taxon>
        <taxon>Neoptera</taxon>
        <taxon>Endopterygota</taxon>
        <taxon>Lepidoptera</taxon>
        <taxon>Glossata</taxon>
        <taxon>Ditrysia</taxon>
        <taxon>Papilionoidea</taxon>
        <taxon>Pieridae</taxon>
        <taxon>Pierinae</taxon>
        <taxon>Pieris</taxon>
    </lineage>
</organism>
<proteinExistence type="predicted"/>
<sequence length="122" mass="14007">MNLANHVKDPTHLTSHSQSLIGIVFTNAPVACINVEYIPDLGAHAFILTEFKLSRPKALPKLQFRPLKDIDISNHNKVTALIPWHLIERFTDVNKMIDTFNRYIIELFDRFASIKTKVIKNL</sequence>